<reference evidence="2 4" key="2">
    <citation type="submission" date="2018-06" db="EMBL/GenBank/DDBJ databases">
        <authorList>
            <consortium name="Pathogen Informatics"/>
            <person name="Doyle S."/>
        </authorList>
    </citation>
    <scope>NUCLEOTIDE SEQUENCE [LARGE SCALE GENOMIC DNA]</scope>
    <source>
        <strain evidence="2 4">NCTC11012</strain>
    </source>
</reference>
<evidence type="ECO:0000313" key="2">
    <source>
        <dbReference type="EMBL" id="STZ04672.1"/>
    </source>
</evidence>
<keyword evidence="3" id="KW-1185">Reference proteome</keyword>
<organism evidence="2 4">
    <name type="scientific">Moraxella equi</name>
    <dbReference type="NCBI Taxonomy" id="60442"/>
    <lineage>
        <taxon>Bacteria</taxon>
        <taxon>Pseudomonadati</taxon>
        <taxon>Pseudomonadota</taxon>
        <taxon>Gammaproteobacteria</taxon>
        <taxon>Moraxellales</taxon>
        <taxon>Moraxellaceae</taxon>
        <taxon>Moraxella</taxon>
    </lineage>
</organism>
<dbReference type="Proteomes" id="UP000190777">
    <property type="component" value="Unassembled WGS sequence"/>
</dbReference>
<reference evidence="1 3" key="1">
    <citation type="submission" date="2017-03" db="EMBL/GenBank/DDBJ databases">
        <title>Draft genome sequence of Moraxella equi CCUG 4950T type strain.</title>
        <authorList>
            <person name="Salva-Serra F."/>
            <person name="Engstrom-Jakobsson H."/>
            <person name="Thorell K."/>
            <person name="Jaen-Luchoro D."/>
            <person name="Gonzales-Siles L."/>
            <person name="Karlsson R."/>
            <person name="Yazdan S."/>
            <person name="Boulund F."/>
            <person name="Johnning A."/>
            <person name="Engstrand L."/>
            <person name="Kristiansson E."/>
            <person name="Moore E."/>
        </authorList>
    </citation>
    <scope>NUCLEOTIDE SEQUENCE [LARGE SCALE GENOMIC DNA]</scope>
    <source>
        <strain evidence="1 3">CCUG 4950</strain>
    </source>
</reference>
<evidence type="ECO:0000313" key="3">
    <source>
        <dbReference type="Proteomes" id="UP000190777"/>
    </source>
</evidence>
<protein>
    <recommendedName>
        <fullName evidence="5">Lipoprotein</fullName>
    </recommendedName>
</protein>
<sequence>MRFLLVGCLATLLLLGCDNNSSQELNSNTNSIEQSNQKAPTKNEMFAYYNQKSDGEIQQIFKRQNIGQCMSEFQSQNIPNASTVCNCVMDNMVQQLPISDLKTMLLPAEYVSTNTMNDIQQRSATAMMQAIMTCSRN</sequence>
<name>A0A378QW67_9GAMM</name>
<evidence type="ECO:0000313" key="1">
    <source>
        <dbReference type="EMBL" id="OPH38996.1"/>
    </source>
</evidence>
<evidence type="ECO:0008006" key="5">
    <source>
        <dbReference type="Google" id="ProtNLM"/>
    </source>
</evidence>
<evidence type="ECO:0000313" key="4">
    <source>
        <dbReference type="Proteomes" id="UP000254618"/>
    </source>
</evidence>
<dbReference type="EMBL" id="UGQF01000001">
    <property type="protein sequence ID" value="STZ04672.1"/>
    <property type="molecule type" value="Genomic_DNA"/>
</dbReference>
<dbReference type="RefSeq" id="WP_079325124.1">
    <property type="nucleotide sequence ID" value="NZ_MXAP01000047.1"/>
</dbReference>
<dbReference type="EMBL" id="MXAP01000047">
    <property type="protein sequence ID" value="OPH38996.1"/>
    <property type="molecule type" value="Genomic_DNA"/>
</dbReference>
<dbReference type="AlphaFoldDB" id="A0A378QW67"/>
<proteinExistence type="predicted"/>
<dbReference type="Proteomes" id="UP000254618">
    <property type="component" value="Unassembled WGS sequence"/>
</dbReference>
<gene>
    <name evidence="1" type="ORF">B5J93_04925</name>
    <name evidence="2" type="ORF">NCTC11012_02959</name>
</gene>
<dbReference type="PROSITE" id="PS51257">
    <property type="entry name" value="PROKAR_LIPOPROTEIN"/>
    <property type="match status" value="1"/>
</dbReference>
<accession>A0A378QW67</accession>